<dbReference type="Pfam" id="PF02798">
    <property type="entry name" value="GST_N"/>
    <property type="match status" value="1"/>
</dbReference>
<dbReference type="InterPro" id="IPR034333">
    <property type="entry name" value="GST_Zeta_N"/>
</dbReference>
<dbReference type="InterPro" id="IPR005955">
    <property type="entry name" value="GST_Zeta"/>
</dbReference>
<dbReference type="InterPro" id="IPR036282">
    <property type="entry name" value="Glutathione-S-Trfase_C_sf"/>
</dbReference>
<dbReference type="Proteomes" id="UP001152561">
    <property type="component" value="Unassembled WGS sequence"/>
</dbReference>
<evidence type="ECO:0000259" key="6">
    <source>
        <dbReference type="PROSITE" id="PS50405"/>
    </source>
</evidence>
<evidence type="ECO:0000256" key="1">
    <source>
        <dbReference type="ARBA" id="ARBA00010007"/>
    </source>
</evidence>
<evidence type="ECO:0000259" key="5">
    <source>
        <dbReference type="PROSITE" id="PS50404"/>
    </source>
</evidence>
<dbReference type="CDD" id="cd03191">
    <property type="entry name" value="GST_C_Zeta"/>
    <property type="match status" value="1"/>
</dbReference>
<dbReference type="Gene3D" id="1.20.1050.10">
    <property type="match status" value="1"/>
</dbReference>
<sequence>MKINPPMLLKISKSYLKLIKGDNLPRYHFQRLFGTHFFHTETPTTNSIIDASSMDSNDFQKKATDSTLVSKIILYSFWKSSCSWRVRFALNLKGLSYEYRAVNLDKGEQFTSEFDKLNPLHYVPVLVDGDVVISDSYAILLYLEEKYHQRPLLPVEPQLRALNLQAASIVSSNMQPLHMLSVLRYMEERVGPEEKQLWAKFHIQKGFGALEKLLTGSAGKYATGKEVYMADVFLAPQIAVATKRFNINMSEFPTLRKIYDSCKALPEFQASLPERQPDAALGGSARKVPTQDDARAHTANVVVEARENKVRRLLDDVGESTSEISLCVRTHCRFNEYWREEMQKVINVEDNGEEAVAPRDVAILST</sequence>
<dbReference type="SFLD" id="SFLDS00019">
    <property type="entry name" value="Glutathione_Transferase_(cytos"/>
    <property type="match status" value="1"/>
</dbReference>
<gene>
    <name evidence="7" type="ORF">K7X08_009814</name>
</gene>
<dbReference type="AlphaFoldDB" id="A0A9Q1N0H3"/>
<dbReference type="InterPro" id="IPR010987">
    <property type="entry name" value="Glutathione-S-Trfase_C-like"/>
</dbReference>
<dbReference type="Gene3D" id="3.40.30.10">
    <property type="entry name" value="Glutaredoxin"/>
    <property type="match status" value="1"/>
</dbReference>
<comment type="similarity">
    <text evidence="1">Belongs to the GST superfamily. Zeta family.</text>
</comment>
<dbReference type="PROSITE" id="PS50404">
    <property type="entry name" value="GST_NTER"/>
    <property type="match status" value="1"/>
</dbReference>
<proteinExistence type="inferred from homology"/>
<dbReference type="CDD" id="cd03042">
    <property type="entry name" value="GST_N_Zeta"/>
    <property type="match status" value="1"/>
</dbReference>
<dbReference type="GO" id="GO:0006559">
    <property type="term" value="P:L-phenylalanine catabolic process"/>
    <property type="evidence" value="ECO:0007669"/>
    <property type="project" value="TreeGrafter"/>
</dbReference>
<dbReference type="EMBL" id="JAJAGQ010000001">
    <property type="protein sequence ID" value="KAJ8573303.1"/>
    <property type="molecule type" value="Genomic_DNA"/>
</dbReference>
<dbReference type="InterPro" id="IPR036249">
    <property type="entry name" value="Thioredoxin-like_sf"/>
</dbReference>
<dbReference type="PROSITE" id="PS50405">
    <property type="entry name" value="GST_CTER"/>
    <property type="match status" value="1"/>
</dbReference>
<evidence type="ECO:0000256" key="3">
    <source>
        <dbReference type="ARBA" id="ARBA00022679"/>
    </source>
</evidence>
<name>A0A9Q1N0H3_9SOLA</name>
<keyword evidence="3" id="KW-0808">Transferase</keyword>
<reference evidence="8" key="1">
    <citation type="journal article" date="2023" name="Proc. Natl. Acad. Sci. U.S.A.">
        <title>Genomic and structural basis for evolution of tropane alkaloid biosynthesis.</title>
        <authorList>
            <person name="Wanga Y.-J."/>
            <person name="Taina T."/>
            <person name="Yua J.-Y."/>
            <person name="Lia J."/>
            <person name="Xua B."/>
            <person name="Chenc J."/>
            <person name="D'Auriad J.C."/>
            <person name="Huanga J.-P."/>
            <person name="Huanga S.-X."/>
        </authorList>
    </citation>
    <scope>NUCLEOTIDE SEQUENCE [LARGE SCALE GENOMIC DNA]</scope>
    <source>
        <strain evidence="8">cv. KIB-2019</strain>
    </source>
</reference>
<dbReference type="SUPFAM" id="SSF47616">
    <property type="entry name" value="GST C-terminal domain-like"/>
    <property type="match status" value="1"/>
</dbReference>
<dbReference type="FunFam" id="3.40.30.10:FF:000100">
    <property type="entry name" value="Glutathione S-transferase Z1"/>
    <property type="match status" value="1"/>
</dbReference>
<dbReference type="PANTHER" id="PTHR42673">
    <property type="entry name" value="MALEYLACETOACETATE ISOMERASE"/>
    <property type="match status" value="1"/>
</dbReference>
<dbReference type="GO" id="GO:0005737">
    <property type="term" value="C:cytoplasm"/>
    <property type="evidence" value="ECO:0007669"/>
    <property type="project" value="InterPro"/>
</dbReference>
<feature type="domain" description="GST N-terminal" evidence="5">
    <location>
        <begin position="70"/>
        <end position="151"/>
    </location>
</feature>
<dbReference type="FunFam" id="1.20.1050.10:FF:000017">
    <property type="entry name" value="Maleylacetoacetate isomerase"/>
    <property type="match status" value="1"/>
</dbReference>
<protein>
    <recommendedName>
        <fullName evidence="2">glutathione transferase</fullName>
        <ecNumber evidence="2">2.5.1.18</ecNumber>
    </recommendedName>
</protein>
<dbReference type="EC" id="2.5.1.18" evidence="2"/>
<dbReference type="GO" id="GO:0004364">
    <property type="term" value="F:glutathione transferase activity"/>
    <property type="evidence" value="ECO:0007669"/>
    <property type="project" value="UniProtKB-EC"/>
</dbReference>
<keyword evidence="8" id="KW-1185">Reference proteome</keyword>
<dbReference type="SUPFAM" id="SSF52833">
    <property type="entry name" value="Thioredoxin-like"/>
    <property type="match status" value="1"/>
</dbReference>
<dbReference type="InterPro" id="IPR034330">
    <property type="entry name" value="GST_Zeta_C"/>
</dbReference>
<dbReference type="InterPro" id="IPR040079">
    <property type="entry name" value="Glutathione_S-Trfase"/>
</dbReference>
<dbReference type="GO" id="GO:0009407">
    <property type="term" value="P:toxin catabolic process"/>
    <property type="evidence" value="ECO:0007669"/>
    <property type="project" value="UniProtKB-ARBA"/>
</dbReference>
<comment type="catalytic activity">
    <reaction evidence="4">
        <text>RX + glutathione = an S-substituted glutathione + a halide anion + H(+)</text>
        <dbReference type="Rhea" id="RHEA:16437"/>
        <dbReference type="ChEBI" id="CHEBI:15378"/>
        <dbReference type="ChEBI" id="CHEBI:16042"/>
        <dbReference type="ChEBI" id="CHEBI:17792"/>
        <dbReference type="ChEBI" id="CHEBI:57925"/>
        <dbReference type="ChEBI" id="CHEBI:90779"/>
        <dbReference type="EC" id="2.5.1.18"/>
    </reaction>
</comment>
<dbReference type="InterPro" id="IPR004045">
    <property type="entry name" value="Glutathione_S-Trfase_N"/>
</dbReference>
<dbReference type="SFLD" id="SFLDG00358">
    <property type="entry name" value="Main_(cytGST)"/>
    <property type="match status" value="1"/>
</dbReference>
<evidence type="ECO:0000256" key="4">
    <source>
        <dbReference type="ARBA" id="ARBA00047960"/>
    </source>
</evidence>
<dbReference type="GO" id="GO:0016034">
    <property type="term" value="F:maleylacetoacetate isomerase activity"/>
    <property type="evidence" value="ECO:0007669"/>
    <property type="project" value="TreeGrafter"/>
</dbReference>
<evidence type="ECO:0000313" key="7">
    <source>
        <dbReference type="EMBL" id="KAJ8573303.1"/>
    </source>
</evidence>
<feature type="domain" description="GST C-terminal" evidence="6">
    <location>
        <begin position="156"/>
        <end position="281"/>
    </location>
</feature>
<dbReference type="InterPro" id="IPR004046">
    <property type="entry name" value="GST_C"/>
</dbReference>
<evidence type="ECO:0000313" key="8">
    <source>
        <dbReference type="Proteomes" id="UP001152561"/>
    </source>
</evidence>
<dbReference type="GO" id="GO:0006749">
    <property type="term" value="P:glutathione metabolic process"/>
    <property type="evidence" value="ECO:0007669"/>
    <property type="project" value="TreeGrafter"/>
</dbReference>
<accession>A0A9Q1N0H3</accession>
<evidence type="ECO:0000256" key="2">
    <source>
        <dbReference type="ARBA" id="ARBA00012452"/>
    </source>
</evidence>
<dbReference type="OrthoDB" id="4951845at2759"/>
<dbReference type="PANTHER" id="PTHR42673:SF7">
    <property type="entry name" value="GLUTATHIONE S-TRANSFERASE ZETA CLASS-LIKE"/>
    <property type="match status" value="1"/>
</dbReference>
<organism evidence="7 8">
    <name type="scientific">Anisodus acutangulus</name>
    <dbReference type="NCBI Taxonomy" id="402998"/>
    <lineage>
        <taxon>Eukaryota</taxon>
        <taxon>Viridiplantae</taxon>
        <taxon>Streptophyta</taxon>
        <taxon>Embryophyta</taxon>
        <taxon>Tracheophyta</taxon>
        <taxon>Spermatophyta</taxon>
        <taxon>Magnoliopsida</taxon>
        <taxon>eudicotyledons</taxon>
        <taxon>Gunneridae</taxon>
        <taxon>Pentapetalae</taxon>
        <taxon>asterids</taxon>
        <taxon>lamiids</taxon>
        <taxon>Solanales</taxon>
        <taxon>Solanaceae</taxon>
        <taxon>Solanoideae</taxon>
        <taxon>Hyoscyameae</taxon>
        <taxon>Anisodus</taxon>
    </lineage>
</organism>
<dbReference type="NCBIfam" id="TIGR01262">
    <property type="entry name" value="maiA"/>
    <property type="match status" value="1"/>
</dbReference>
<dbReference type="Pfam" id="PF14497">
    <property type="entry name" value="GST_C_3"/>
    <property type="match status" value="1"/>
</dbReference>
<comment type="caution">
    <text evidence="7">The sequence shown here is derived from an EMBL/GenBank/DDBJ whole genome shotgun (WGS) entry which is preliminary data.</text>
</comment>